<sequence length="109" mass="12824">MASENNFVQAAIPYFDEYWPIVEDDIGVPVEGEVLTNAQKAEFKARKMKDLKAKNYLFQAIERPIMETIFCKETSKDIWDSMKNKYQGTTKVKRAQLQALRRNFKTLRR</sequence>
<reference evidence="1 2" key="1">
    <citation type="journal article" date="2021" name="bioRxiv">
        <title>Chromosome-scale and haplotype-resolved genome assembly of a tetraploid potato cultivar.</title>
        <authorList>
            <person name="Sun H."/>
            <person name="Jiao W.-B."/>
            <person name="Krause K."/>
            <person name="Campoy J.A."/>
            <person name="Goel M."/>
            <person name="Folz-Donahue K."/>
            <person name="Kukat C."/>
            <person name="Huettel B."/>
            <person name="Schneeberger K."/>
        </authorList>
    </citation>
    <scope>NUCLEOTIDE SEQUENCE [LARGE SCALE GENOMIC DNA]</scope>
    <source>
        <strain evidence="1">SolTubOtavaFocal</strain>
        <tissue evidence="1">Leaves</tissue>
    </source>
</reference>
<name>A0ABQ7URY7_SOLTU</name>
<dbReference type="PANTHER" id="PTHR35317">
    <property type="entry name" value="OS04G0629600 PROTEIN"/>
    <property type="match status" value="1"/>
</dbReference>
<protein>
    <recommendedName>
        <fullName evidence="3">Retrovirus-related Pol polyprotein from transposon TNT 1-94</fullName>
    </recommendedName>
</protein>
<dbReference type="Proteomes" id="UP000826656">
    <property type="component" value="Unassembled WGS sequence"/>
</dbReference>
<proteinExistence type="predicted"/>
<keyword evidence="2" id="KW-1185">Reference proteome</keyword>
<accession>A0ABQ7URY7</accession>
<organism evidence="1 2">
    <name type="scientific">Solanum tuberosum</name>
    <name type="common">Potato</name>
    <dbReference type="NCBI Taxonomy" id="4113"/>
    <lineage>
        <taxon>Eukaryota</taxon>
        <taxon>Viridiplantae</taxon>
        <taxon>Streptophyta</taxon>
        <taxon>Embryophyta</taxon>
        <taxon>Tracheophyta</taxon>
        <taxon>Spermatophyta</taxon>
        <taxon>Magnoliopsida</taxon>
        <taxon>eudicotyledons</taxon>
        <taxon>Gunneridae</taxon>
        <taxon>Pentapetalae</taxon>
        <taxon>asterids</taxon>
        <taxon>lamiids</taxon>
        <taxon>Solanales</taxon>
        <taxon>Solanaceae</taxon>
        <taxon>Solanoideae</taxon>
        <taxon>Solaneae</taxon>
        <taxon>Solanum</taxon>
    </lineage>
</organism>
<dbReference type="PANTHER" id="PTHR35317:SF27">
    <property type="entry name" value="RETROVIRUS-RELATED POL POLYPROTEIN FROM TRANSPOSON TNT 1-94"/>
    <property type="match status" value="1"/>
</dbReference>
<evidence type="ECO:0000313" key="2">
    <source>
        <dbReference type="Proteomes" id="UP000826656"/>
    </source>
</evidence>
<gene>
    <name evidence="1" type="ORF">KY290_024887</name>
</gene>
<dbReference type="EMBL" id="JAIVGD010000018">
    <property type="protein sequence ID" value="KAH0754617.1"/>
    <property type="molecule type" value="Genomic_DNA"/>
</dbReference>
<evidence type="ECO:0008006" key="3">
    <source>
        <dbReference type="Google" id="ProtNLM"/>
    </source>
</evidence>
<comment type="caution">
    <text evidence="1">The sequence shown here is derived from an EMBL/GenBank/DDBJ whole genome shotgun (WGS) entry which is preliminary data.</text>
</comment>
<evidence type="ECO:0000313" key="1">
    <source>
        <dbReference type="EMBL" id="KAH0754617.1"/>
    </source>
</evidence>
<dbReference type="Pfam" id="PF14223">
    <property type="entry name" value="Retrotran_gag_2"/>
    <property type="match status" value="1"/>
</dbReference>